<keyword evidence="3" id="KW-0150">Chloroplast</keyword>
<dbReference type="InterPro" id="IPR027417">
    <property type="entry name" value="P-loop_NTPase"/>
</dbReference>
<dbReference type="GO" id="GO:0006508">
    <property type="term" value="P:proteolysis"/>
    <property type="evidence" value="ECO:0007669"/>
    <property type="project" value="TreeGrafter"/>
</dbReference>
<keyword evidence="3" id="KW-0132">Cell division</keyword>
<proteinExistence type="predicted"/>
<evidence type="ECO:0000313" key="3">
    <source>
        <dbReference type="EMBL" id="AIT95320.1"/>
    </source>
</evidence>
<name>A0A097KQ75_BOTBR</name>
<dbReference type="InterPro" id="IPR003959">
    <property type="entry name" value="ATPase_AAA_core"/>
</dbReference>
<gene>
    <name evidence="3" type="primary">ftsH</name>
</gene>
<feature type="compositionally biased region" description="Polar residues" evidence="1">
    <location>
        <begin position="1413"/>
        <end position="1439"/>
    </location>
</feature>
<feature type="region of interest" description="Disordered" evidence="1">
    <location>
        <begin position="1820"/>
        <end position="1840"/>
    </location>
</feature>
<dbReference type="CDD" id="cd19481">
    <property type="entry name" value="RecA-like_protease"/>
    <property type="match status" value="1"/>
</dbReference>
<dbReference type="Gene3D" id="1.10.8.60">
    <property type="match status" value="1"/>
</dbReference>
<evidence type="ECO:0000256" key="1">
    <source>
        <dbReference type="SAM" id="MobiDB-lite"/>
    </source>
</evidence>
<dbReference type="GO" id="GO:0051301">
    <property type="term" value="P:cell division"/>
    <property type="evidence" value="ECO:0007669"/>
    <property type="project" value="UniProtKB-KW"/>
</dbReference>
<evidence type="ECO:0000259" key="2">
    <source>
        <dbReference type="SMART" id="SM00382"/>
    </source>
</evidence>
<dbReference type="GO" id="GO:0016887">
    <property type="term" value="F:ATP hydrolysis activity"/>
    <property type="evidence" value="ECO:0007669"/>
    <property type="project" value="InterPro"/>
</dbReference>
<feature type="region of interest" description="Disordered" evidence="1">
    <location>
        <begin position="1663"/>
        <end position="1683"/>
    </location>
</feature>
<dbReference type="GO" id="GO:0004176">
    <property type="term" value="F:ATP-dependent peptidase activity"/>
    <property type="evidence" value="ECO:0007669"/>
    <property type="project" value="TreeGrafter"/>
</dbReference>
<dbReference type="Gene3D" id="3.40.50.300">
    <property type="entry name" value="P-loop containing nucleotide triphosphate hydrolases"/>
    <property type="match status" value="2"/>
</dbReference>
<dbReference type="SMART" id="SM00382">
    <property type="entry name" value="AAA"/>
    <property type="match status" value="1"/>
</dbReference>
<protein>
    <submittedName>
        <fullName evidence="3">Cell division protein</fullName>
    </submittedName>
</protein>
<dbReference type="SUPFAM" id="SSF52540">
    <property type="entry name" value="P-loop containing nucleoside triphosphate hydrolases"/>
    <property type="match status" value="1"/>
</dbReference>
<organism evidence="3">
    <name type="scientific">Botryococcus braunii</name>
    <name type="common">Green alga</name>
    <dbReference type="NCBI Taxonomy" id="38881"/>
    <lineage>
        <taxon>Eukaryota</taxon>
        <taxon>Viridiplantae</taxon>
        <taxon>Chlorophyta</taxon>
        <taxon>core chlorophytes</taxon>
        <taxon>Trebouxiophyceae</taxon>
        <taxon>Trebouxiophyceae incertae sedis</taxon>
        <taxon>Elliptochloris clade</taxon>
        <taxon>Botryococcus</taxon>
    </lineage>
</organism>
<sequence>MKTDPFQGLSSSRKISLKRFNSSFESIANSIRRISSRILGTNNEEEAGNFLGYVGIALVFYGFYNALHAKNRDQFFFKFVQSNLPAFTIPSQRVEWENFNTIGLKEILWDESCLELTKFTEAIYTGQDPANKSILASSSVTNANTLKTPLCETSVDGVQTKHGFGKKLAIKPILPSVLNNPPLKSIDINGDSLQIRFHSPWEKIKKQEFVGFFPISKHTIGPSFAYAENSKRVQSSNKLTLEKKDWSFVAARKLVPWKNPSPAVKETSCSSWKSYVPSSQSSERISAYFKNIKEDLVVSSPWVKTDSYPIRETRNEGKGDTFTNSSEKEKTNFLGYNNVFWFLDDIPFKLDAFEDHKNALSTTLDESKRAEPGESIEEENSETISNLLSLDNASEASQEVFALLSARLHGISKGQKSILFSQFDDQKNMLLHSSSLGSLTSPIGFVSQTWSSNPLVGILSVSLQNRTMAPPLQHDESFERSRKDTNKTELIEANAEELIDINENRDLSSENDSSKTGGILFDIKNTEIENGVPLRWPKGQRVYLFQGRQGAPKQNRLRVIAEQGLPATSKARRNLETVPGPQTNEGVPTLALDMEPLEANGNEKPNQFDLLAGLKAKVSTPEGGSKGELPHLSPKGGACANPLWVRPYPNSLRVSTWYQGENPLESLTHQGYRRLSNPLIFQGARSMSGFLWPDMTRDEIWCAYKSFVRHDLLNFVNPSFGTIVERFLLQDVFISFPASFTIPPLERKDSLNSQTEAVHIHYKRSQFPGIRYIKTLLHRYGFPANTENIALLAKRLDLAEKKELQTPSYWSWKGWVSLFKKGIAFALRQKAREKLIYFGPSVARKGQHPSLIVRDSNVPQWIQSFKEVLGKEQDSFFGEAKVVAGEITIERADPEHPVELLAFLDGELLPFGNFDKNSLVKRFEAPVQPIEIRFDEPSVTNSVPLLAVKQRSKVPELTPYEWYNLLRFQMESGLESRNRLQDIRFHLPKIVVAHLKKPNFSAPLTLFKYQGFSDTGNLHGLKDLYKYEDNNSLPLLHLERLGLPSALAAPSLPQSQGNVLVGKNSFALGSVFKPVPVFVEYRSHVFPWTVSPFNLLTENVCFSYGTYQHLPTQFDCKRSWFHSSKTLLNLSSETFPLEEPFQENWEPITLSSWMIVYKMFYILWIQESLKVLYRRYGKEILKNLVSIFAALGFDMSEIIEFLELNETDSGLRVIEKKRRGFLDITGIDDMLPELSEFVWSLRTRGTLPLFKRARPNVQHPFLFFPFKRLVGSPHPSPEIWKKKVGHKQLASQSKSRKIGLAPTLSISSKGTLLVGPPGTGKTFLVQAIAGEAQVPVVIQAASALMDLDQKQSPSQLLKKLFDKARELSPCILFIDEIDTLGRSRENVLLDSALTEMGTDPSMDSFPSLGINLFKTQGASPENENDGSTVHESSATSPQKDGNPLGDRDEATGLSKKMLNESAGEMAASEVLQSHEKKNQISKQQLAVLMQFLVEMDGLKPLSGVLLIGATNRPNVLDPAFVRPGRFEKTIRLEIPNKQKRIEILKHYSKKLGAESNLKWDYLATMTTGFTAADLASAMNQSSLEAICNNANSLPKHTLETLENGIEAISRERGSTTLSSLESKILKKVIPLISLEVKPNPIGLVQGGHPTMLLPPLGDSLGLTSQEVRGGSKANPSQRGSWKGESKNVLLDRLNIRPSKLKKLPVKDPFFVTRFAFYQSGKAVLQQVLPVKSKIPVFNLSDMPMKAGKETKLISKSSFDITTQRSDWEYQLVHTYAGKAGELMALGTGSRNFTTPENLSLNSPREDSSTLVSNLRKRNELFSQSPPAATPSLRSDSASPESLVEMKGFPVYGSRSKAKIGVEPLLLRRKERLTPSLTGGSQATRVKQSRTPKVVRSNRLGTSWVTKNAHRSKLVSPCAIDFYPIGVTSKGYSWPYPDPLVGRAQAPLTPKGDIKGDASQGWPSNTRRGYIGDNPSVQCLAKEQKGWKQTFVQTRQTFKDIWASSLGMEDLENSILLIQLLITDWYLYSRKVCSTASAVLPLNRNREQTPDLFAFDSLKFLALKQKDEITKQSLTDREQEFLIPSWWQLQVANYYNSGDLAFSEWYRIFLADPEESDRNEEWVSPDDYFNSSELLQDMSTGEDLNLILCDEPKPLKHSNLRSQLSQNISLLTEVFLPSRNSLEAGEPPKGQDGHPLVGLPAGLRAKGQPPRRLYPLKGVQVAIEPQGFIKRKKTNQAKEKPNSLITCNDFHMLIKDYIAFGIVSNGFNTAFACLHESREMLDLFADSMVRFDRIRDPDLSKIYLRFCSKGLLKVRK</sequence>
<keyword evidence="3" id="KW-0934">Plastid</keyword>
<dbReference type="RefSeq" id="YP_009106520.1">
    <property type="nucleotide sequence ID" value="NC_025545.1"/>
</dbReference>
<dbReference type="PROSITE" id="PS00674">
    <property type="entry name" value="AAA"/>
    <property type="match status" value="1"/>
</dbReference>
<dbReference type="EMBL" id="KM462884">
    <property type="protein sequence ID" value="AIT95320.1"/>
    <property type="molecule type" value="Genomic_DNA"/>
</dbReference>
<feature type="region of interest" description="Disordered" evidence="1">
    <location>
        <begin position="1409"/>
        <end position="1450"/>
    </location>
</feature>
<accession>A0A097KQ75</accession>
<geneLocation type="chloroplast" evidence="3"/>
<feature type="compositionally biased region" description="Polar residues" evidence="1">
    <location>
        <begin position="1820"/>
        <end position="1839"/>
    </location>
</feature>
<dbReference type="PANTHER" id="PTHR23076:SF97">
    <property type="entry name" value="ATP-DEPENDENT ZINC METALLOPROTEASE YME1L1"/>
    <property type="match status" value="1"/>
</dbReference>
<keyword evidence="3" id="KW-0131">Cell cycle</keyword>
<reference evidence="3" key="1">
    <citation type="journal article" date="2014" name="BMC Evol. Biol.">
        <title>Chloroplast phylogenomic analysis resolves deep-level relationships within the green algal class Trebouxiophyceae.</title>
        <authorList>
            <person name="Lemieux C."/>
            <person name="Otis C."/>
            <person name="Turmel M."/>
        </authorList>
    </citation>
    <scope>NUCLEOTIDE SEQUENCE</scope>
</reference>
<dbReference type="InterPro" id="IPR003960">
    <property type="entry name" value="ATPase_AAA_CS"/>
</dbReference>
<dbReference type="PANTHER" id="PTHR23076">
    <property type="entry name" value="METALLOPROTEASE M41 FTSH"/>
    <property type="match status" value="1"/>
</dbReference>
<dbReference type="GO" id="GO:0005524">
    <property type="term" value="F:ATP binding"/>
    <property type="evidence" value="ECO:0007669"/>
    <property type="project" value="InterPro"/>
</dbReference>
<feature type="domain" description="AAA+ ATPase" evidence="2">
    <location>
        <begin position="1307"/>
        <end position="1536"/>
    </location>
</feature>
<dbReference type="Pfam" id="PF00004">
    <property type="entry name" value="AAA"/>
    <property type="match status" value="2"/>
</dbReference>
<dbReference type="InterPro" id="IPR003593">
    <property type="entry name" value="AAA+_ATPase"/>
</dbReference>
<dbReference type="GeneID" id="22160857"/>